<organism evidence="2 3">
    <name type="scientific">Meloidogyne incognita</name>
    <name type="common">Southern root-knot nematode worm</name>
    <name type="synonym">Oxyuris incognita</name>
    <dbReference type="NCBI Taxonomy" id="6306"/>
    <lineage>
        <taxon>Eukaryota</taxon>
        <taxon>Metazoa</taxon>
        <taxon>Ecdysozoa</taxon>
        <taxon>Nematoda</taxon>
        <taxon>Chromadorea</taxon>
        <taxon>Rhabditida</taxon>
        <taxon>Tylenchina</taxon>
        <taxon>Tylenchomorpha</taxon>
        <taxon>Tylenchoidea</taxon>
        <taxon>Meloidogynidae</taxon>
        <taxon>Meloidogyninae</taxon>
        <taxon>Meloidogyne</taxon>
        <taxon>Meloidogyne incognita group</taxon>
    </lineage>
</organism>
<dbReference type="AlphaFoldDB" id="A0A914KND2"/>
<keyword evidence="1" id="KW-0732">Signal</keyword>
<feature type="chain" id="PRO_5036674433" evidence="1">
    <location>
        <begin position="20"/>
        <end position="68"/>
    </location>
</feature>
<evidence type="ECO:0000256" key="1">
    <source>
        <dbReference type="SAM" id="SignalP"/>
    </source>
</evidence>
<reference evidence="3" key="1">
    <citation type="submission" date="2022-11" db="UniProtKB">
        <authorList>
            <consortium name="WormBaseParasite"/>
        </authorList>
    </citation>
    <scope>IDENTIFICATION</scope>
</reference>
<evidence type="ECO:0000313" key="2">
    <source>
        <dbReference type="Proteomes" id="UP000887563"/>
    </source>
</evidence>
<proteinExistence type="predicted"/>
<sequence>MAKVIFVFFLLAFLTFVVSEKAHGKRKLTAQDCKNIQGPYVIQICTKNGQVDYDCIDKNCPTCCKKHG</sequence>
<dbReference type="Proteomes" id="UP000887563">
    <property type="component" value="Unplaced"/>
</dbReference>
<accession>A0A914KND2</accession>
<evidence type="ECO:0000313" key="3">
    <source>
        <dbReference type="WBParaSite" id="Minc3s00058g02987"/>
    </source>
</evidence>
<name>A0A914KND2_MELIC</name>
<protein>
    <submittedName>
        <fullName evidence="3">Uncharacterized protein</fullName>
    </submittedName>
</protein>
<dbReference type="WBParaSite" id="Minc3s00058g02987">
    <property type="protein sequence ID" value="Minc3s00058g02987"/>
    <property type="gene ID" value="Minc3s00058g02987"/>
</dbReference>
<feature type="signal peptide" evidence="1">
    <location>
        <begin position="1"/>
        <end position="19"/>
    </location>
</feature>
<keyword evidence="2" id="KW-1185">Reference proteome</keyword>